<reference evidence="8" key="1">
    <citation type="journal article" date="2016" name="Nat. Genet.">
        <title>A high-quality carrot genome assembly provides new insights into carotenoid accumulation and asterid genome evolution.</title>
        <authorList>
            <person name="Iorizzo M."/>
            <person name="Ellison S."/>
            <person name="Senalik D."/>
            <person name="Zeng P."/>
            <person name="Satapoomin P."/>
            <person name="Huang J."/>
            <person name="Bowman M."/>
            <person name="Iovene M."/>
            <person name="Sanseverino W."/>
            <person name="Cavagnaro P."/>
            <person name="Yildiz M."/>
            <person name="Macko-Podgorni A."/>
            <person name="Moranska E."/>
            <person name="Grzebelus E."/>
            <person name="Grzebelus D."/>
            <person name="Ashrafi H."/>
            <person name="Zheng Z."/>
            <person name="Cheng S."/>
            <person name="Spooner D."/>
            <person name="Van Deynze A."/>
            <person name="Simon P."/>
        </authorList>
    </citation>
    <scope>NUCLEOTIDE SEQUENCE [LARGE SCALE GENOMIC DNA]</scope>
    <source>
        <tissue evidence="8">Leaf</tissue>
    </source>
</reference>
<dbReference type="Pfam" id="PF00067">
    <property type="entry name" value="p450"/>
    <property type="match status" value="1"/>
</dbReference>
<dbReference type="GO" id="GO:0020037">
    <property type="term" value="F:heme binding"/>
    <property type="evidence" value="ECO:0007669"/>
    <property type="project" value="InterPro"/>
</dbReference>
<dbReference type="InterPro" id="IPR036396">
    <property type="entry name" value="Cyt_P450_sf"/>
</dbReference>
<dbReference type="PRINTS" id="PR00385">
    <property type="entry name" value="P450"/>
</dbReference>
<evidence type="ECO:0000313" key="10">
    <source>
        <dbReference type="Proteomes" id="UP000077755"/>
    </source>
</evidence>
<dbReference type="OrthoDB" id="1470350at2759"/>
<keyword evidence="3 6" id="KW-0479">Metal-binding</keyword>
<keyword evidence="10" id="KW-1185">Reference proteome</keyword>
<dbReference type="GO" id="GO:0006629">
    <property type="term" value="P:lipid metabolic process"/>
    <property type="evidence" value="ECO:0007669"/>
    <property type="project" value="UniProtKB-ARBA"/>
</dbReference>
<proteinExistence type="inferred from homology"/>
<accession>A0A161ZQ79</accession>
<dbReference type="STRING" id="79200.A0A161ZQ79"/>
<dbReference type="SUPFAM" id="SSF48264">
    <property type="entry name" value="Cytochrome P450"/>
    <property type="match status" value="1"/>
</dbReference>
<organism evidence="8">
    <name type="scientific">Daucus carota subsp. sativus</name>
    <name type="common">Carrot</name>
    <dbReference type="NCBI Taxonomy" id="79200"/>
    <lineage>
        <taxon>Eukaryota</taxon>
        <taxon>Viridiplantae</taxon>
        <taxon>Streptophyta</taxon>
        <taxon>Embryophyta</taxon>
        <taxon>Tracheophyta</taxon>
        <taxon>Spermatophyta</taxon>
        <taxon>Magnoliopsida</taxon>
        <taxon>eudicotyledons</taxon>
        <taxon>Gunneridae</taxon>
        <taxon>Pentapetalae</taxon>
        <taxon>asterids</taxon>
        <taxon>campanulids</taxon>
        <taxon>Apiales</taxon>
        <taxon>Apiaceae</taxon>
        <taxon>Apioideae</taxon>
        <taxon>Scandiceae</taxon>
        <taxon>Daucinae</taxon>
        <taxon>Daucus</taxon>
        <taxon>Daucus sect. Daucus</taxon>
    </lineage>
</organism>
<evidence type="ECO:0000313" key="9">
    <source>
        <dbReference type="EMBL" id="WOH03740.1"/>
    </source>
</evidence>
<keyword evidence="5 6" id="KW-0408">Iron</keyword>
<dbReference type="PRINTS" id="PR00463">
    <property type="entry name" value="EP450I"/>
</dbReference>
<comment type="similarity">
    <text evidence="2 7">Belongs to the cytochrome P450 family.</text>
</comment>
<dbReference type="InterPro" id="IPR002401">
    <property type="entry name" value="Cyt_P450_E_grp-I"/>
</dbReference>
<dbReference type="Proteomes" id="UP000077755">
    <property type="component" value="Chromosome 6"/>
</dbReference>
<dbReference type="InterPro" id="IPR001128">
    <property type="entry name" value="Cyt_P450"/>
</dbReference>
<dbReference type="GO" id="GO:0016705">
    <property type="term" value="F:oxidoreductase activity, acting on paired donors, with incorporation or reduction of molecular oxygen"/>
    <property type="evidence" value="ECO:0007669"/>
    <property type="project" value="InterPro"/>
</dbReference>
<dbReference type="AlphaFoldDB" id="A0A161ZQ79"/>
<protein>
    <recommendedName>
        <fullName evidence="11">Cytochrome P450</fullName>
    </recommendedName>
</protein>
<evidence type="ECO:0000256" key="5">
    <source>
        <dbReference type="ARBA" id="ARBA00023004"/>
    </source>
</evidence>
<dbReference type="Gene3D" id="1.10.630.10">
    <property type="entry name" value="Cytochrome P450"/>
    <property type="match status" value="1"/>
</dbReference>
<feature type="binding site" description="axial binding residue" evidence="6">
    <location>
        <position position="417"/>
    </location>
    <ligand>
        <name>heme</name>
        <dbReference type="ChEBI" id="CHEBI:30413"/>
    </ligand>
    <ligandPart>
        <name>Fe</name>
        <dbReference type="ChEBI" id="CHEBI:18248"/>
    </ligandPart>
</feature>
<dbReference type="EMBL" id="CP093348">
    <property type="protein sequence ID" value="WOH03740.1"/>
    <property type="molecule type" value="Genomic_DNA"/>
</dbReference>
<dbReference type="GO" id="GO:0005506">
    <property type="term" value="F:iron ion binding"/>
    <property type="evidence" value="ECO:0007669"/>
    <property type="project" value="InterPro"/>
</dbReference>
<evidence type="ECO:0000256" key="4">
    <source>
        <dbReference type="ARBA" id="ARBA00023002"/>
    </source>
</evidence>
<keyword evidence="4 7" id="KW-0560">Oxidoreductase</keyword>
<dbReference type="PANTHER" id="PTHR24296">
    <property type="entry name" value="CYTOCHROME P450"/>
    <property type="match status" value="1"/>
</dbReference>
<evidence type="ECO:0000256" key="1">
    <source>
        <dbReference type="ARBA" id="ARBA00001971"/>
    </source>
</evidence>
<keyword evidence="6 7" id="KW-0349">Heme</keyword>
<evidence type="ECO:0000256" key="3">
    <source>
        <dbReference type="ARBA" id="ARBA00022723"/>
    </source>
</evidence>
<gene>
    <name evidence="8" type="ORF">DCAR_022895</name>
    <name evidence="9" type="ORF">DCAR_0623140</name>
</gene>
<dbReference type="CDD" id="cd11064">
    <property type="entry name" value="CYP86A"/>
    <property type="match status" value="1"/>
</dbReference>
<dbReference type="Gramene" id="KZM89742">
    <property type="protein sequence ID" value="KZM89742"/>
    <property type="gene ID" value="DCAR_022895"/>
</dbReference>
<dbReference type="GO" id="GO:0004497">
    <property type="term" value="F:monooxygenase activity"/>
    <property type="evidence" value="ECO:0007669"/>
    <property type="project" value="UniProtKB-KW"/>
</dbReference>
<evidence type="ECO:0000256" key="2">
    <source>
        <dbReference type="ARBA" id="ARBA00010617"/>
    </source>
</evidence>
<dbReference type="KEGG" id="dcr:108225689"/>
<sequence>MSTSNLLTKQKSDKLPPTYPLIGSLPSILANQDRVIQWTSDILLDSPSSTFVLHRPFGEQSVLTSNPANVKHILETSFSVYQKGDTFRNTLSDLFGQGTFLADGEEWKSQRQVLSREFDNQEFVKFYETVVSSKIINGLIPVLSYASANKLELDFQDVLERFGMDSICKVACGYDENSLVPSLPPSVLGQAFHDALRISNKRFNELVPLIWKTKRFLNIGSEKELRSKLDIIQNFLKESIEKKKDEVGKNNNSQDFLSLLLISGISDEDFLGDMVMNFILAGLESVSAALTWYFWLISKNPESEAKILDELNKDSSNMLTYTHASIYESLRIYPSVPVNSRTAVQDDVMPDGTRVKKGSRVSYHNYAMGRSEKLWGSDWAEFKPERFLKRDESDGTMVVVRRDEFEFPEFHAGPRTCMGREMATWQMKRVVAAVLRRFKVVAVMDQPGFEPKFISYFNSKMEGGFPVRIVERV</sequence>
<dbReference type="PROSITE" id="PS00086">
    <property type="entry name" value="CYTOCHROME_P450"/>
    <property type="match status" value="1"/>
</dbReference>
<keyword evidence="7" id="KW-0503">Monooxygenase</keyword>
<dbReference type="InterPro" id="IPR017972">
    <property type="entry name" value="Cyt_P450_CS"/>
</dbReference>
<reference evidence="9" key="2">
    <citation type="submission" date="2022-03" db="EMBL/GenBank/DDBJ databases">
        <title>Draft title - Genomic analysis of global carrot germplasm unveils the trajectory of domestication and the origin of high carotenoid orange carrot.</title>
        <authorList>
            <person name="Iorizzo M."/>
            <person name="Ellison S."/>
            <person name="Senalik D."/>
            <person name="Macko-Podgorni A."/>
            <person name="Grzebelus D."/>
            <person name="Bostan H."/>
            <person name="Rolling W."/>
            <person name="Curaba J."/>
            <person name="Simon P."/>
        </authorList>
    </citation>
    <scope>NUCLEOTIDE SEQUENCE</scope>
    <source>
        <tissue evidence="9">Leaf</tissue>
    </source>
</reference>
<evidence type="ECO:0008006" key="11">
    <source>
        <dbReference type="Google" id="ProtNLM"/>
    </source>
</evidence>
<evidence type="ECO:0000256" key="7">
    <source>
        <dbReference type="RuleBase" id="RU000461"/>
    </source>
</evidence>
<evidence type="ECO:0000313" key="8">
    <source>
        <dbReference type="EMBL" id="KZM89742.1"/>
    </source>
</evidence>
<evidence type="ECO:0000256" key="6">
    <source>
        <dbReference type="PIRSR" id="PIRSR602401-1"/>
    </source>
</evidence>
<comment type="cofactor">
    <cofactor evidence="1 6">
        <name>heme</name>
        <dbReference type="ChEBI" id="CHEBI:30413"/>
    </cofactor>
</comment>
<dbReference type="EMBL" id="LNRQ01000006">
    <property type="protein sequence ID" value="KZM89742.1"/>
    <property type="molecule type" value="Genomic_DNA"/>
</dbReference>
<name>A0A161ZQ79_DAUCS</name>